<proteinExistence type="predicted"/>
<dbReference type="Gramene" id="MELO3C021229.2.1">
    <property type="protein sequence ID" value="MELO3C021229.2.1"/>
    <property type="gene ID" value="MELO3C021229.2"/>
</dbReference>
<reference evidence="1" key="1">
    <citation type="submission" date="2023-03" db="UniProtKB">
        <authorList>
            <consortium name="EnsemblPlants"/>
        </authorList>
    </citation>
    <scope>IDENTIFICATION</scope>
</reference>
<dbReference type="EnsemblPlants" id="MELO3C021229.2.1">
    <property type="protein sequence ID" value="MELO3C021229.2.1"/>
    <property type="gene ID" value="MELO3C021229.2"/>
</dbReference>
<protein>
    <submittedName>
        <fullName evidence="1">Uncharacterized protein</fullName>
    </submittedName>
</protein>
<accession>A0A9I9DMR3</accession>
<evidence type="ECO:0000313" key="1">
    <source>
        <dbReference type="EnsemblPlants" id="MELO3C021229.2.1"/>
    </source>
</evidence>
<dbReference type="AlphaFoldDB" id="A0A9I9DMR3"/>
<sequence>MASSVQRSPQLDQIHGEIRDSFRAIPYTNTPANKRVELFDERGINESTTDDNVQMTSSITSQELNNVGKKIMDDSDPAIDSSKMVVEQTIEMGRQSAFTLEGQVCI</sequence>
<name>A0A9I9DMR3_CUCME</name>
<organism evidence="1">
    <name type="scientific">Cucumis melo</name>
    <name type="common">Muskmelon</name>
    <dbReference type="NCBI Taxonomy" id="3656"/>
    <lineage>
        <taxon>Eukaryota</taxon>
        <taxon>Viridiplantae</taxon>
        <taxon>Streptophyta</taxon>
        <taxon>Embryophyta</taxon>
        <taxon>Tracheophyta</taxon>
        <taxon>Spermatophyta</taxon>
        <taxon>Magnoliopsida</taxon>
        <taxon>eudicotyledons</taxon>
        <taxon>Gunneridae</taxon>
        <taxon>Pentapetalae</taxon>
        <taxon>rosids</taxon>
        <taxon>fabids</taxon>
        <taxon>Cucurbitales</taxon>
        <taxon>Cucurbitaceae</taxon>
        <taxon>Benincaseae</taxon>
        <taxon>Cucumis</taxon>
    </lineage>
</organism>